<dbReference type="GO" id="GO:0006310">
    <property type="term" value="P:DNA recombination"/>
    <property type="evidence" value="ECO:0007669"/>
    <property type="project" value="UniProtKB-KW"/>
</dbReference>
<accession>A0AAV0Z9H3</accession>
<dbReference type="Gene3D" id="3.40.50.300">
    <property type="entry name" value="P-loop containing nucleotide triphosphate hydrolases"/>
    <property type="match status" value="1"/>
</dbReference>
<keyword evidence="1" id="KW-0234">DNA repair</keyword>
<dbReference type="Pfam" id="PF05970">
    <property type="entry name" value="PIF1"/>
    <property type="match status" value="1"/>
</dbReference>
<name>A0AAV0Z9H3_VICFA</name>
<dbReference type="SUPFAM" id="SSF52540">
    <property type="entry name" value="P-loop containing nucleoside triphosphate hydrolases"/>
    <property type="match status" value="2"/>
</dbReference>
<keyword evidence="1" id="KW-0347">Helicase</keyword>
<keyword evidence="1" id="KW-0378">Hydrolase</keyword>
<organism evidence="3 4">
    <name type="scientific">Vicia faba</name>
    <name type="common">Broad bean</name>
    <name type="synonym">Faba vulgaris</name>
    <dbReference type="NCBI Taxonomy" id="3906"/>
    <lineage>
        <taxon>Eukaryota</taxon>
        <taxon>Viridiplantae</taxon>
        <taxon>Streptophyta</taxon>
        <taxon>Embryophyta</taxon>
        <taxon>Tracheophyta</taxon>
        <taxon>Spermatophyta</taxon>
        <taxon>Magnoliopsida</taxon>
        <taxon>eudicotyledons</taxon>
        <taxon>Gunneridae</taxon>
        <taxon>Pentapetalae</taxon>
        <taxon>rosids</taxon>
        <taxon>fabids</taxon>
        <taxon>Fabales</taxon>
        <taxon>Fabaceae</taxon>
        <taxon>Papilionoideae</taxon>
        <taxon>50 kb inversion clade</taxon>
        <taxon>NPAAA clade</taxon>
        <taxon>Hologalegina</taxon>
        <taxon>IRL clade</taxon>
        <taxon>Fabeae</taxon>
        <taxon>Vicia</taxon>
    </lineage>
</organism>
<dbReference type="EC" id="5.6.2.3" evidence="1"/>
<proteinExistence type="inferred from homology"/>
<comment type="cofactor">
    <cofactor evidence="1">
        <name>Mg(2+)</name>
        <dbReference type="ChEBI" id="CHEBI:18420"/>
    </cofactor>
</comment>
<dbReference type="GO" id="GO:0000723">
    <property type="term" value="P:telomere maintenance"/>
    <property type="evidence" value="ECO:0007669"/>
    <property type="project" value="InterPro"/>
</dbReference>
<dbReference type="InterPro" id="IPR010285">
    <property type="entry name" value="DNA_helicase_pif1-like_DEAD"/>
</dbReference>
<dbReference type="GO" id="GO:0006281">
    <property type="term" value="P:DNA repair"/>
    <property type="evidence" value="ECO:0007669"/>
    <property type="project" value="UniProtKB-KW"/>
</dbReference>
<feature type="domain" description="DNA helicase Pif1-like DEAD-box helicase" evidence="2">
    <location>
        <begin position="1"/>
        <end position="148"/>
    </location>
</feature>
<dbReference type="GO" id="GO:0016787">
    <property type="term" value="F:hydrolase activity"/>
    <property type="evidence" value="ECO:0007669"/>
    <property type="project" value="UniProtKB-KW"/>
</dbReference>
<dbReference type="AlphaFoldDB" id="A0AAV0Z9H3"/>
<dbReference type="PANTHER" id="PTHR10492:SF93">
    <property type="entry name" value="ATP-DEPENDENT DNA HELICASE"/>
    <property type="match status" value="1"/>
</dbReference>
<dbReference type="GO" id="GO:0005524">
    <property type="term" value="F:ATP binding"/>
    <property type="evidence" value="ECO:0007669"/>
    <property type="project" value="UniProtKB-KW"/>
</dbReference>
<keyword evidence="1" id="KW-0227">DNA damage</keyword>
<comment type="similarity">
    <text evidence="1">Belongs to the helicase family.</text>
</comment>
<comment type="catalytic activity">
    <reaction evidence="1">
        <text>ATP + H2O = ADP + phosphate + H(+)</text>
        <dbReference type="Rhea" id="RHEA:13065"/>
        <dbReference type="ChEBI" id="CHEBI:15377"/>
        <dbReference type="ChEBI" id="CHEBI:15378"/>
        <dbReference type="ChEBI" id="CHEBI:30616"/>
        <dbReference type="ChEBI" id="CHEBI:43474"/>
        <dbReference type="ChEBI" id="CHEBI:456216"/>
        <dbReference type="EC" id="5.6.2.3"/>
    </reaction>
</comment>
<gene>
    <name evidence="3" type="ORF">VFH_I115760</name>
</gene>
<keyword evidence="1" id="KW-0233">DNA recombination</keyword>
<protein>
    <recommendedName>
        <fullName evidence="1">ATP-dependent DNA helicase</fullName>
        <ecNumber evidence="1">5.6.2.3</ecNumber>
    </recommendedName>
</protein>
<dbReference type="InterPro" id="IPR027417">
    <property type="entry name" value="P-loop_NTPase"/>
</dbReference>
<dbReference type="EMBL" id="OX451735">
    <property type="protein sequence ID" value="CAI8593928.1"/>
    <property type="molecule type" value="Genomic_DNA"/>
</dbReference>
<evidence type="ECO:0000256" key="1">
    <source>
        <dbReference type="RuleBase" id="RU363044"/>
    </source>
</evidence>
<keyword evidence="4" id="KW-1185">Reference proteome</keyword>
<dbReference type="Proteomes" id="UP001157006">
    <property type="component" value="Chromosome 1S"/>
</dbReference>
<reference evidence="3 4" key="1">
    <citation type="submission" date="2023-01" db="EMBL/GenBank/DDBJ databases">
        <authorList>
            <person name="Kreplak J."/>
        </authorList>
    </citation>
    <scope>NUCLEOTIDE SEQUENCE [LARGE SCALE GENOMIC DNA]</scope>
</reference>
<keyword evidence="1" id="KW-0547">Nucleotide-binding</keyword>
<keyword evidence="1" id="KW-0067">ATP-binding</keyword>
<evidence type="ECO:0000313" key="3">
    <source>
        <dbReference type="EMBL" id="CAI8593928.1"/>
    </source>
</evidence>
<dbReference type="GO" id="GO:0043139">
    <property type="term" value="F:5'-3' DNA helicase activity"/>
    <property type="evidence" value="ECO:0007669"/>
    <property type="project" value="UniProtKB-EC"/>
</dbReference>
<dbReference type="PANTHER" id="PTHR10492">
    <property type="match status" value="1"/>
</dbReference>
<sequence>MWRTLASALRSKHNICLTVATSGIASLLLPEGRTAHSRFKIPVPNLDNSTCKTNYNDDNAELLRQAKLIIWDEAPMANRFCFEALDRTLRDVMSTYNNSNEVFGGKVVVFGGDFRQILSVISKGSRSDIVHTTINVSYIWHSVEHVTFSIFLTFQAKSSLILNHCIIPMTINKSQGNSLDWVGLYIPRDVFTHDQIYVALSRVTTKK</sequence>
<evidence type="ECO:0000259" key="2">
    <source>
        <dbReference type="Pfam" id="PF05970"/>
    </source>
</evidence>
<evidence type="ECO:0000313" key="4">
    <source>
        <dbReference type="Proteomes" id="UP001157006"/>
    </source>
</evidence>